<dbReference type="InterPro" id="IPR006665">
    <property type="entry name" value="OmpA-like"/>
</dbReference>
<dbReference type="GO" id="GO:0009279">
    <property type="term" value="C:cell outer membrane"/>
    <property type="evidence" value="ECO:0007669"/>
    <property type="project" value="UniProtKB-SubCell"/>
</dbReference>
<sequence length="223" mass="22962">MNIKLVTYTVMIAAASFVISGCSQMTQTQKGTVIGSAAGGSLGAIIGKKAGNTAVGAIIGGAIGGTAGAFIGRKMDRQAEEIQQNVPGAEVIKTGEGLIVKFTDGILFDFNKSDLKSAGVSNVASLAATMKNNPETNIMVIGHTDNVGSDSYNYTLSEKRAQSVKSLAVANGVSASRITISGKGKAEPIADNGTEDGRAQNRRVEIVIVANDQLKNEARQSGQ</sequence>
<dbReference type="RefSeq" id="WP_181276704.1">
    <property type="nucleotide sequence ID" value="NZ_PVTH01000003.1"/>
</dbReference>
<dbReference type="Gene3D" id="3.30.1330.60">
    <property type="entry name" value="OmpA-like domain"/>
    <property type="match status" value="1"/>
</dbReference>
<dbReference type="PRINTS" id="PR01021">
    <property type="entry name" value="OMPADOMAIN"/>
</dbReference>
<evidence type="ECO:0000256" key="4">
    <source>
        <dbReference type="PROSITE-ProRule" id="PRU00473"/>
    </source>
</evidence>
<keyword evidence="3" id="KW-0998">Cell outer membrane</keyword>
<dbReference type="SUPFAM" id="SSF103088">
    <property type="entry name" value="OmpA-like"/>
    <property type="match status" value="1"/>
</dbReference>
<dbReference type="EMBL" id="PVTH01000003">
    <property type="protein sequence ID" value="PRY53970.1"/>
    <property type="molecule type" value="Genomic_DNA"/>
</dbReference>
<dbReference type="PANTHER" id="PTHR30329">
    <property type="entry name" value="STATOR ELEMENT OF FLAGELLAR MOTOR COMPLEX"/>
    <property type="match status" value="1"/>
</dbReference>
<evidence type="ECO:0000256" key="1">
    <source>
        <dbReference type="ARBA" id="ARBA00004442"/>
    </source>
</evidence>
<dbReference type="Proteomes" id="UP000238034">
    <property type="component" value="Unassembled WGS sequence"/>
</dbReference>
<accession>A0A2T0U7S5</accession>
<evidence type="ECO:0000313" key="6">
    <source>
        <dbReference type="EMBL" id="PRY53970.1"/>
    </source>
</evidence>
<dbReference type="InterPro" id="IPR036737">
    <property type="entry name" value="OmpA-like_sf"/>
</dbReference>
<dbReference type="InterPro" id="IPR006664">
    <property type="entry name" value="OMP_bac"/>
</dbReference>
<comment type="caution">
    <text evidence="6">The sequence shown here is derived from an EMBL/GenBank/DDBJ whole genome shotgun (WGS) entry which is preliminary data.</text>
</comment>
<comment type="subcellular location">
    <subcellularLocation>
        <location evidence="1">Cell outer membrane</location>
    </subcellularLocation>
</comment>
<name>A0A2T0U7S5_9SPHI</name>
<evidence type="ECO:0000259" key="5">
    <source>
        <dbReference type="PROSITE" id="PS51123"/>
    </source>
</evidence>
<feature type="domain" description="OmpA-like" evidence="5">
    <location>
        <begin position="95"/>
        <end position="212"/>
    </location>
</feature>
<organism evidence="6 7">
    <name type="scientific">Arcticibacter pallidicorallinus</name>
    <dbReference type="NCBI Taxonomy" id="1259464"/>
    <lineage>
        <taxon>Bacteria</taxon>
        <taxon>Pseudomonadati</taxon>
        <taxon>Bacteroidota</taxon>
        <taxon>Sphingobacteriia</taxon>
        <taxon>Sphingobacteriales</taxon>
        <taxon>Sphingobacteriaceae</taxon>
        <taxon>Arcticibacter</taxon>
    </lineage>
</organism>
<evidence type="ECO:0000256" key="3">
    <source>
        <dbReference type="ARBA" id="ARBA00023237"/>
    </source>
</evidence>
<protein>
    <submittedName>
        <fullName evidence="6">Outer membrane protein OmpA-like peptidoglycan-associated protein</fullName>
    </submittedName>
</protein>
<keyword evidence="7" id="KW-1185">Reference proteome</keyword>
<reference evidence="6 7" key="1">
    <citation type="submission" date="2018-03" db="EMBL/GenBank/DDBJ databases">
        <title>Genomic Encyclopedia of Type Strains, Phase III (KMG-III): the genomes of soil and plant-associated and newly described type strains.</title>
        <authorList>
            <person name="Whitman W."/>
        </authorList>
    </citation>
    <scope>NUCLEOTIDE SEQUENCE [LARGE SCALE GENOMIC DNA]</scope>
    <source>
        <strain evidence="6 7">CGMCC 1.9313</strain>
    </source>
</reference>
<keyword evidence="2 4" id="KW-0472">Membrane</keyword>
<dbReference type="CDD" id="cd07185">
    <property type="entry name" value="OmpA_C-like"/>
    <property type="match status" value="1"/>
</dbReference>
<dbReference type="PANTHER" id="PTHR30329:SF21">
    <property type="entry name" value="LIPOPROTEIN YIAD-RELATED"/>
    <property type="match status" value="1"/>
</dbReference>
<evidence type="ECO:0000313" key="7">
    <source>
        <dbReference type="Proteomes" id="UP000238034"/>
    </source>
</evidence>
<evidence type="ECO:0000256" key="2">
    <source>
        <dbReference type="ARBA" id="ARBA00023136"/>
    </source>
</evidence>
<dbReference type="AlphaFoldDB" id="A0A2T0U7S5"/>
<dbReference type="PROSITE" id="PS51257">
    <property type="entry name" value="PROKAR_LIPOPROTEIN"/>
    <property type="match status" value="1"/>
</dbReference>
<dbReference type="Pfam" id="PF00691">
    <property type="entry name" value="OmpA"/>
    <property type="match status" value="1"/>
</dbReference>
<dbReference type="PRINTS" id="PR01023">
    <property type="entry name" value="NAFLGMOTY"/>
</dbReference>
<dbReference type="PROSITE" id="PS51123">
    <property type="entry name" value="OMPA_2"/>
    <property type="match status" value="1"/>
</dbReference>
<gene>
    <name evidence="6" type="ORF">B0I27_103443</name>
</gene>
<dbReference type="Pfam" id="PF13488">
    <property type="entry name" value="Gly-zipper_Omp"/>
    <property type="match status" value="1"/>
</dbReference>
<proteinExistence type="predicted"/>
<dbReference type="InterPro" id="IPR050330">
    <property type="entry name" value="Bact_OuterMem_StrucFunc"/>
</dbReference>
<dbReference type="InterPro" id="IPR039567">
    <property type="entry name" value="Gly-zipper"/>
</dbReference>